<feature type="compositionally biased region" description="Basic and acidic residues" evidence="1">
    <location>
        <begin position="278"/>
        <end position="292"/>
    </location>
</feature>
<feature type="compositionally biased region" description="Basic and acidic residues" evidence="1">
    <location>
        <begin position="37"/>
        <end position="48"/>
    </location>
</feature>
<gene>
    <name evidence="2" type="ORF">H0E87_000791</name>
</gene>
<feature type="compositionally biased region" description="Polar residues" evidence="1">
    <location>
        <begin position="26"/>
        <end position="35"/>
    </location>
</feature>
<sequence>MPSGAKKRKAAKKKREQEANNNNNNSSISTNNPQGNDDPKSHDERESDGGEVGTPVSQDQHNHQHPFNEGNGESEKGGPLPSDSLADQNKPMEVVTGDAEGSLKVESEDNIAVNIEREVNSKQNVESKNVFIEHVDSSKESHEEDDRSSSSSSFSNESQAFEKKSKEANDEEKENGSFSEEVKQIPENEKPVKEADSNSVLETASADLVNPVVPISETAKVVIEIAQVENPEVLEVVESGFEDDEDKLLPVSNDIAVNIEREVNSKQNVESKNVFIEHVDSSKESHDEDDRSSSSSSFSNESQAFEKKSKEANDEEKENGSFSEEVKQIPENEKPVKEADSNSVLETASADLVNPVVPISETAKVVIEIAQVENPEVLEVVESGFEDDEDKLLPVSNEIAEVSPAIVVPKKNEDKVFPISDENVRASANVVASSAYGNVGKTLVSSVSHSAETGNGEEKTKYTDAHQSTENKPHLACGPRVAERTLWMSCCGIFDVLTGSK</sequence>
<proteinExistence type="predicted"/>
<name>A0A8T2ZNC6_POPDE</name>
<feature type="compositionally biased region" description="Basic and acidic residues" evidence="1">
    <location>
        <begin position="456"/>
        <end position="473"/>
    </location>
</feature>
<dbReference type="Proteomes" id="UP000807159">
    <property type="component" value="Chromosome 1"/>
</dbReference>
<feature type="compositionally biased region" description="Basic residues" evidence="1">
    <location>
        <begin position="1"/>
        <end position="14"/>
    </location>
</feature>
<feature type="compositionally biased region" description="Basic and acidic residues" evidence="1">
    <location>
        <begin position="180"/>
        <end position="196"/>
    </location>
</feature>
<feature type="compositionally biased region" description="Low complexity" evidence="1">
    <location>
        <begin position="149"/>
        <end position="158"/>
    </location>
</feature>
<evidence type="ECO:0000256" key="1">
    <source>
        <dbReference type="SAM" id="MobiDB-lite"/>
    </source>
</evidence>
<accession>A0A8T2ZNC6</accession>
<dbReference type="EMBL" id="JACEGQ020000001">
    <property type="protein sequence ID" value="KAH8519104.1"/>
    <property type="molecule type" value="Genomic_DNA"/>
</dbReference>
<reference evidence="2" key="1">
    <citation type="journal article" date="2021" name="J. Hered.">
        <title>Genome Assembly of Salicaceae Populus deltoides (Eastern Cottonwood) I-69 Based on Nanopore Sequencing and Hi-C Technologies.</title>
        <authorList>
            <person name="Bai S."/>
            <person name="Wu H."/>
            <person name="Zhang J."/>
            <person name="Pan Z."/>
            <person name="Zhao W."/>
            <person name="Li Z."/>
            <person name="Tong C."/>
        </authorList>
    </citation>
    <scope>NUCLEOTIDE SEQUENCE</scope>
    <source>
        <tissue evidence="2">Leaf</tissue>
    </source>
</reference>
<dbReference type="AlphaFoldDB" id="A0A8T2ZNC6"/>
<dbReference type="PANTHER" id="PTHR37187">
    <property type="entry name" value="EXPRESSED PROTEIN"/>
    <property type="match status" value="1"/>
</dbReference>
<evidence type="ECO:0000313" key="3">
    <source>
        <dbReference type="Proteomes" id="UP000807159"/>
    </source>
</evidence>
<feature type="region of interest" description="Disordered" evidence="1">
    <location>
        <begin position="278"/>
        <end position="341"/>
    </location>
</feature>
<feature type="compositionally biased region" description="Low complexity" evidence="1">
    <location>
        <begin position="293"/>
        <end position="302"/>
    </location>
</feature>
<protein>
    <submittedName>
        <fullName evidence="2">Uncharacterized protein</fullName>
    </submittedName>
</protein>
<keyword evidence="3" id="KW-1185">Reference proteome</keyword>
<feature type="compositionally biased region" description="Basic and acidic residues" evidence="1">
    <location>
        <begin position="324"/>
        <end position="340"/>
    </location>
</feature>
<feature type="compositionally biased region" description="Basic and acidic residues" evidence="1">
    <location>
        <begin position="131"/>
        <end position="148"/>
    </location>
</feature>
<dbReference type="EMBL" id="JACEGQ020000001">
    <property type="protein sequence ID" value="KAH8519102.1"/>
    <property type="molecule type" value="Genomic_DNA"/>
</dbReference>
<evidence type="ECO:0000313" key="2">
    <source>
        <dbReference type="EMBL" id="KAH8519104.1"/>
    </source>
</evidence>
<feature type="region of interest" description="Disordered" evidence="1">
    <location>
        <begin position="447"/>
        <end position="475"/>
    </location>
</feature>
<comment type="caution">
    <text evidence="2">The sequence shown here is derived from an EMBL/GenBank/DDBJ whole genome shotgun (WGS) entry which is preliminary data.</text>
</comment>
<dbReference type="PANTHER" id="PTHR37187:SF19">
    <property type="entry name" value="(RAPE) HYPOTHETICAL PROTEIN"/>
    <property type="match status" value="1"/>
</dbReference>
<feature type="region of interest" description="Disordered" evidence="1">
    <location>
        <begin position="1"/>
        <end position="209"/>
    </location>
</feature>
<organism evidence="2 3">
    <name type="scientific">Populus deltoides</name>
    <name type="common">Eastern poplar</name>
    <name type="synonym">Eastern cottonwood</name>
    <dbReference type="NCBI Taxonomy" id="3696"/>
    <lineage>
        <taxon>Eukaryota</taxon>
        <taxon>Viridiplantae</taxon>
        <taxon>Streptophyta</taxon>
        <taxon>Embryophyta</taxon>
        <taxon>Tracheophyta</taxon>
        <taxon>Spermatophyta</taxon>
        <taxon>Magnoliopsida</taxon>
        <taxon>eudicotyledons</taxon>
        <taxon>Gunneridae</taxon>
        <taxon>Pentapetalae</taxon>
        <taxon>rosids</taxon>
        <taxon>fabids</taxon>
        <taxon>Malpighiales</taxon>
        <taxon>Salicaceae</taxon>
        <taxon>Saliceae</taxon>
        <taxon>Populus</taxon>
    </lineage>
</organism>